<proteinExistence type="predicted"/>
<evidence type="ECO:0000256" key="1">
    <source>
        <dbReference type="SAM" id="MobiDB-lite"/>
    </source>
</evidence>
<name>A0A0E3Y9J5_9BURK</name>
<dbReference type="EMBL" id="CP011253">
    <property type="protein sequence ID" value="AKC69092.2"/>
    <property type="molecule type" value="Genomic_DNA"/>
</dbReference>
<dbReference type="AlphaFoldDB" id="A0A0E3Y9J5"/>
<dbReference type="InterPro" id="IPR047111">
    <property type="entry name" value="YbaP-like"/>
</dbReference>
<dbReference type="InterPro" id="IPR002816">
    <property type="entry name" value="TraB/PrgY/GumN_fam"/>
</dbReference>
<dbReference type="RefSeq" id="WP_065225827.1">
    <property type="nucleotide sequence ID" value="NZ_CP011253.3"/>
</dbReference>
<dbReference type="PANTHER" id="PTHR40590">
    <property type="entry name" value="CYTOPLASMIC PROTEIN-RELATED"/>
    <property type="match status" value="1"/>
</dbReference>
<sequence length="359" mass="39604">MPSESAAIARARRTPGSVPSGRRDRGITRLGGPPRATHVRRGVALTGWLLGCLLMTLAVTLDAATTAVPRAVAPRTFPLVVPEPGEPPPGANLPFYEARKGDMTIYVMGTLHVGKPDDYPFRKVVVDALRVSKVVAFELSPDDLTMSQDDVQKYGMCSRACLPRLIPAPLWRQLRDRLKGNPAMLAEIRHMRPWLAALLVETLDSMGADLQTEYGTENQLENIYRGRIVGLESLAEQTDAFTGLTAAQQNELLAQELVLTPKKATAQVEELHRLWRAGDAELVFDWSQSKALQVRRNATLADAIDERILYSRNRRFLARMLFLADPGKPVFVAVGTLHLGGPHGILQLLREHGFSVAQR</sequence>
<evidence type="ECO:0000313" key="3">
    <source>
        <dbReference type="Proteomes" id="UP000035050"/>
    </source>
</evidence>
<accession>A0A0E3Y9J5</accession>
<dbReference type="PANTHER" id="PTHR40590:SF1">
    <property type="entry name" value="CYTOPLASMIC PROTEIN"/>
    <property type="match status" value="1"/>
</dbReference>
<gene>
    <name evidence="2" type="ORF">MB84_05875</name>
</gene>
<evidence type="ECO:0000313" key="2">
    <source>
        <dbReference type="EMBL" id="AKC69092.2"/>
    </source>
</evidence>
<keyword evidence="3" id="KW-1185">Reference proteome</keyword>
<dbReference type="CDD" id="cd14789">
    <property type="entry name" value="Tiki"/>
    <property type="match status" value="1"/>
</dbReference>
<dbReference type="Pfam" id="PF01963">
    <property type="entry name" value="TraB_PrgY_gumN"/>
    <property type="match status" value="1"/>
</dbReference>
<feature type="region of interest" description="Disordered" evidence="1">
    <location>
        <begin position="1"/>
        <end position="34"/>
    </location>
</feature>
<dbReference type="KEGG" id="pox:MB84_05875"/>
<dbReference type="Proteomes" id="UP000035050">
    <property type="component" value="Chromosome"/>
</dbReference>
<reference evidence="2" key="1">
    <citation type="submission" date="2016-06" db="EMBL/GenBank/DDBJ databases">
        <title>Pandoraea oxalativorans DSM 23570 Genome Sequencing.</title>
        <authorList>
            <person name="Ee R."/>
            <person name="Lim Y.-L."/>
            <person name="Yong D."/>
            <person name="Yin W.-F."/>
            <person name="Chan K.-G."/>
        </authorList>
    </citation>
    <scope>NUCLEOTIDE SEQUENCE</scope>
    <source>
        <strain evidence="2">DSM 23570</strain>
    </source>
</reference>
<organism evidence="2 3">
    <name type="scientific">Pandoraea oxalativorans</name>
    <dbReference type="NCBI Taxonomy" id="573737"/>
    <lineage>
        <taxon>Bacteria</taxon>
        <taxon>Pseudomonadati</taxon>
        <taxon>Pseudomonadota</taxon>
        <taxon>Betaproteobacteria</taxon>
        <taxon>Burkholderiales</taxon>
        <taxon>Burkholderiaceae</taxon>
        <taxon>Pandoraea</taxon>
    </lineage>
</organism>
<protein>
    <submittedName>
        <fullName evidence="2">Polysaccharide biosynthesis protein GumN</fullName>
    </submittedName>
</protein>